<evidence type="ECO:0000256" key="7">
    <source>
        <dbReference type="PROSITE-ProRule" id="PRU00169"/>
    </source>
</evidence>
<dbReference type="InterPro" id="IPR003661">
    <property type="entry name" value="HisK_dim/P_dom"/>
</dbReference>
<comment type="catalytic activity">
    <reaction evidence="1">
        <text>ATP + protein L-histidine = ADP + protein N-phospho-L-histidine.</text>
        <dbReference type="EC" id="2.7.13.3"/>
    </reaction>
</comment>
<dbReference type="Pfam" id="PF00072">
    <property type="entry name" value="Response_reg"/>
    <property type="match status" value="1"/>
</dbReference>
<dbReference type="SUPFAM" id="SSF47384">
    <property type="entry name" value="Homodimeric domain of signal transducing histidine kinase"/>
    <property type="match status" value="1"/>
</dbReference>
<dbReference type="InterPro" id="IPR036097">
    <property type="entry name" value="HisK_dim/P_sf"/>
</dbReference>
<feature type="coiled-coil region" evidence="8">
    <location>
        <begin position="214"/>
        <end position="244"/>
    </location>
</feature>
<evidence type="ECO:0000256" key="5">
    <source>
        <dbReference type="ARBA" id="ARBA00022777"/>
    </source>
</evidence>
<keyword evidence="6" id="KW-0902">Two-component regulatory system</keyword>
<evidence type="ECO:0000256" key="8">
    <source>
        <dbReference type="SAM" id="Coils"/>
    </source>
</evidence>
<dbReference type="Pfam" id="PF00512">
    <property type="entry name" value="HisKA"/>
    <property type="match status" value="1"/>
</dbReference>
<accession>A0A2X1W9P6</accession>
<keyword evidence="8" id="KW-0175">Coiled coil</keyword>
<feature type="domain" description="Response regulatory" evidence="11">
    <location>
        <begin position="489"/>
        <end position="606"/>
    </location>
</feature>
<dbReference type="EC" id="2.7.13.3" evidence="2"/>
<dbReference type="GO" id="GO:0000155">
    <property type="term" value="F:phosphorelay sensor kinase activity"/>
    <property type="evidence" value="ECO:0007669"/>
    <property type="project" value="InterPro"/>
</dbReference>
<evidence type="ECO:0000256" key="1">
    <source>
        <dbReference type="ARBA" id="ARBA00000085"/>
    </source>
</evidence>
<dbReference type="PROSITE" id="PS50109">
    <property type="entry name" value="HIS_KIN"/>
    <property type="match status" value="1"/>
</dbReference>
<sequence length="615" mass="69505">MKQIGRLPLWGKYLLVIVSLTMVMCFVFGEILRISETKFIEEKIQGQLEQYSNIIVSATKQDLLEQDTQRLENTVLTITHNIPSLAHLCFYNRDNQKVFQWGSADDHHDDHFHYEITKDVVVNNGYIGKVEIALKNQVPEEIIAHHVAYIRIILAASLLLLGCLCYFVSQYLIINPIARINNKILSLKEMYPKLNQVKENQSEMQRLNSSVFILKQVLEKQREKELLLQEAQHESEEANRIKTEFIATMSHEIRTPMNVILGSLEVLNEEDLSPKSKRFAEISQSAAHLLLNQLNDVLDFARLESGKVALSQGEFSPYKLVRSIEDIFRNQAEQKGVKFHVDIGFSPELFMVSDEGKISQILTNIVGNALKFTSSGSITIRARWHETEQLIFTISDTGIGIDKDKIASILQPFVQSDASFSRRYGGAGMGLAITSALVELLCGQLEIDSQVAKGTQFTVRLPIAKSYFKQQKQSGSSKHDDWTLLHGKKILLVEDSISNQLIAKTILEKNGFVVETALNGREAIEQVQQVKVDAVLMDLQMPELNGLEASLAIRRLGGIYTSLPIIAMTANASDKDREECHQAGMDDYLTKPINKQHMLEVLRIWLTTQSIPEIE</sequence>
<evidence type="ECO:0000313" key="13">
    <source>
        <dbReference type="Proteomes" id="UP000251647"/>
    </source>
</evidence>
<name>A0A2X1W9P6_PHODM</name>
<evidence type="ECO:0000256" key="9">
    <source>
        <dbReference type="SAM" id="Phobius"/>
    </source>
</evidence>
<evidence type="ECO:0000256" key="2">
    <source>
        <dbReference type="ARBA" id="ARBA00012438"/>
    </source>
</evidence>
<dbReference type="InterPro" id="IPR036890">
    <property type="entry name" value="HATPase_C_sf"/>
</dbReference>
<feature type="transmembrane region" description="Helical" evidence="9">
    <location>
        <begin position="152"/>
        <end position="173"/>
    </location>
</feature>
<dbReference type="Pfam" id="PF02518">
    <property type="entry name" value="HATPase_c"/>
    <property type="match status" value="1"/>
</dbReference>
<evidence type="ECO:0000259" key="10">
    <source>
        <dbReference type="PROSITE" id="PS50109"/>
    </source>
</evidence>
<dbReference type="RefSeq" id="WP_005300078.1">
    <property type="nucleotide sequence ID" value="NZ_PYOG01000001.1"/>
</dbReference>
<dbReference type="AlphaFoldDB" id="A0A2X1W9P6"/>
<keyword evidence="5 12" id="KW-0418">Kinase</keyword>
<dbReference type="PROSITE" id="PS50110">
    <property type="entry name" value="RESPONSE_REGULATORY"/>
    <property type="match status" value="1"/>
</dbReference>
<feature type="transmembrane region" description="Helical" evidence="9">
    <location>
        <begin position="12"/>
        <end position="32"/>
    </location>
</feature>
<keyword evidence="9" id="KW-0812">Transmembrane</keyword>
<dbReference type="PRINTS" id="PR00344">
    <property type="entry name" value="BCTRLSENSOR"/>
</dbReference>
<dbReference type="SUPFAM" id="SSF52172">
    <property type="entry name" value="CheY-like"/>
    <property type="match status" value="1"/>
</dbReference>
<evidence type="ECO:0000313" key="12">
    <source>
        <dbReference type="EMBL" id="SPY27809.1"/>
    </source>
</evidence>
<keyword evidence="3 7" id="KW-0597">Phosphoprotein</keyword>
<dbReference type="SUPFAM" id="SSF55874">
    <property type="entry name" value="ATPase domain of HSP90 chaperone/DNA topoisomerase II/histidine kinase"/>
    <property type="match status" value="1"/>
</dbReference>
<dbReference type="InterPro" id="IPR003594">
    <property type="entry name" value="HATPase_dom"/>
</dbReference>
<keyword evidence="9" id="KW-1133">Transmembrane helix</keyword>
<keyword evidence="9" id="KW-0472">Membrane</keyword>
<gene>
    <name evidence="12" type="primary">luxQ_1</name>
    <name evidence="12" type="ORF">NCTC11647_00870</name>
</gene>
<evidence type="ECO:0000256" key="4">
    <source>
        <dbReference type="ARBA" id="ARBA00022679"/>
    </source>
</evidence>
<dbReference type="CDD" id="cd00082">
    <property type="entry name" value="HisKA"/>
    <property type="match status" value="1"/>
</dbReference>
<proteinExistence type="predicted"/>
<dbReference type="InterPro" id="IPR011006">
    <property type="entry name" value="CheY-like_superfamily"/>
</dbReference>
<dbReference type="Gene3D" id="3.30.565.10">
    <property type="entry name" value="Histidine kinase-like ATPase, C-terminal domain"/>
    <property type="match status" value="1"/>
</dbReference>
<evidence type="ECO:0000259" key="11">
    <source>
        <dbReference type="PROSITE" id="PS50110"/>
    </source>
</evidence>
<feature type="domain" description="Histidine kinase" evidence="10">
    <location>
        <begin position="248"/>
        <end position="465"/>
    </location>
</feature>
<dbReference type="SMART" id="SM00388">
    <property type="entry name" value="HisKA"/>
    <property type="match status" value="1"/>
</dbReference>
<dbReference type="Proteomes" id="UP000251647">
    <property type="component" value="Unassembled WGS sequence"/>
</dbReference>
<dbReference type="CDD" id="cd16922">
    <property type="entry name" value="HATPase_EvgS-ArcB-TorS-like"/>
    <property type="match status" value="1"/>
</dbReference>
<dbReference type="PANTHER" id="PTHR43047">
    <property type="entry name" value="TWO-COMPONENT HISTIDINE PROTEIN KINASE"/>
    <property type="match status" value="1"/>
</dbReference>
<keyword evidence="4 12" id="KW-0808">Transferase</keyword>
<feature type="modified residue" description="4-aspartylphosphate" evidence="7">
    <location>
        <position position="538"/>
    </location>
</feature>
<dbReference type="InterPro" id="IPR001789">
    <property type="entry name" value="Sig_transdc_resp-reg_receiver"/>
</dbReference>
<dbReference type="EMBL" id="UATL01000001">
    <property type="protein sequence ID" value="SPY27809.1"/>
    <property type="molecule type" value="Genomic_DNA"/>
</dbReference>
<dbReference type="InterPro" id="IPR005467">
    <property type="entry name" value="His_kinase_dom"/>
</dbReference>
<dbReference type="FunFam" id="3.30.565.10:FF:000010">
    <property type="entry name" value="Sensor histidine kinase RcsC"/>
    <property type="match status" value="1"/>
</dbReference>
<organism evidence="12 13">
    <name type="scientific">Photobacterium damselae</name>
    <dbReference type="NCBI Taxonomy" id="38293"/>
    <lineage>
        <taxon>Bacteria</taxon>
        <taxon>Pseudomonadati</taxon>
        <taxon>Pseudomonadota</taxon>
        <taxon>Gammaproteobacteria</taxon>
        <taxon>Vibrionales</taxon>
        <taxon>Vibrionaceae</taxon>
        <taxon>Photobacterium</taxon>
    </lineage>
</organism>
<dbReference type="InterPro" id="IPR004358">
    <property type="entry name" value="Sig_transdc_His_kin-like_C"/>
</dbReference>
<dbReference type="SMART" id="SM00448">
    <property type="entry name" value="REC"/>
    <property type="match status" value="1"/>
</dbReference>
<evidence type="ECO:0000256" key="6">
    <source>
        <dbReference type="ARBA" id="ARBA00023012"/>
    </source>
</evidence>
<protein>
    <recommendedName>
        <fullName evidence="2">histidine kinase</fullName>
        <ecNumber evidence="2">2.7.13.3</ecNumber>
    </recommendedName>
</protein>
<dbReference type="Gene3D" id="3.40.50.2300">
    <property type="match status" value="1"/>
</dbReference>
<dbReference type="Gene3D" id="1.10.287.130">
    <property type="match status" value="1"/>
</dbReference>
<dbReference type="CDD" id="cd17546">
    <property type="entry name" value="REC_hyHK_CKI1_RcsC-like"/>
    <property type="match status" value="1"/>
</dbReference>
<evidence type="ECO:0000256" key="3">
    <source>
        <dbReference type="ARBA" id="ARBA00022553"/>
    </source>
</evidence>
<dbReference type="SMART" id="SM00387">
    <property type="entry name" value="HATPase_c"/>
    <property type="match status" value="1"/>
</dbReference>
<reference evidence="12 13" key="1">
    <citation type="submission" date="2018-06" db="EMBL/GenBank/DDBJ databases">
        <authorList>
            <consortium name="Pathogen Informatics"/>
            <person name="Doyle S."/>
        </authorList>
    </citation>
    <scope>NUCLEOTIDE SEQUENCE [LARGE SCALE GENOMIC DNA]</scope>
    <source>
        <strain evidence="12 13">NCTC11647</strain>
    </source>
</reference>